<accession>A0ACC1XV75</accession>
<protein>
    <submittedName>
        <fullName evidence="1">Protein NUCLEAR FUSION DEFECTIVE 4-like</fullName>
    </submittedName>
</protein>
<dbReference type="EMBL" id="CM051400">
    <property type="protein sequence ID" value="KAJ4714195.1"/>
    <property type="molecule type" value="Genomic_DNA"/>
</dbReference>
<evidence type="ECO:0000313" key="2">
    <source>
        <dbReference type="Proteomes" id="UP001164539"/>
    </source>
</evidence>
<evidence type="ECO:0000313" key="1">
    <source>
        <dbReference type="EMBL" id="KAJ4714195.1"/>
    </source>
</evidence>
<name>A0ACC1XV75_MELAZ</name>
<reference evidence="1 2" key="1">
    <citation type="journal article" date="2023" name="Science">
        <title>Complex scaffold remodeling in plant triterpene biosynthesis.</title>
        <authorList>
            <person name="De La Pena R."/>
            <person name="Hodgson H."/>
            <person name="Liu J.C."/>
            <person name="Stephenson M.J."/>
            <person name="Martin A.C."/>
            <person name="Owen C."/>
            <person name="Harkess A."/>
            <person name="Leebens-Mack J."/>
            <person name="Jimenez L.E."/>
            <person name="Osbourn A."/>
            <person name="Sattely E.S."/>
        </authorList>
    </citation>
    <scope>NUCLEOTIDE SEQUENCE [LARGE SCALE GENOMIC DNA]</scope>
    <source>
        <strain evidence="2">cv. JPN11</strain>
        <tissue evidence="1">Leaf</tissue>
    </source>
</reference>
<organism evidence="1 2">
    <name type="scientific">Melia azedarach</name>
    <name type="common">Chinaberry tree</name>
    <dbReference type="NCBI Taxonomy" id="155640"/>
    <lineage>
        <taxon>Eukaryota</taxon>
        <taxon>Viridiplantae</taxon>
        <taxon>Streptophyta</taxon>
        <taxon>Embryophyta</taxon>
        <taxon>Tracheophyta</taxon>
        <taxon>Spermatophyta</taxon>
        <taxon>Magnoliopsida</taxon>
        <taxon>eudicotyledons</taxon>
        <taxon>Gunneridae</taxon>
        <taxon>Pentapetalae</taxon>
        <taxon>rosids</taxon>
        <taxon>malvids</taxon>
        <taxon>Sapindales</taxon>
        <taxon>Meliaceae</taxon>
        <taxon>Melia</taxon>
    </lineage>
</organism>
<comment type="caution">
    <text evidence="1">The sequence shown here is derived from an EMBL/GenBank/DDBJ whole genome shotgun (WGS) entry which is preliminary data.</text>
</comment>
<gene>
    <name evidence="1" type="ORF">OWV82_012715</name>
</gene>
<dbReference type="Proteomes" id="UP001164539">
    <property type="component" value="Chromosome 7"/>
</dbReference>
<sequence length="556" mass="60635">MDPSPTFPAAKWLGFVTAIWVQAICGNNYTFSNYSDALKSLLALTQLQLNNLSVAKDVGKAFGLFSGLASDHLPTSAILIIGSLEGLIGYGVQWLVVSQQIRPLPYWQMCIFLCMGGNSTTWMNTAVLVTCMRNFPKNRGPVSGILKGYVGLSTAVFTDICTALFSSNPSTFLLMLAVVPAVICLAAVLFLRETSPASAPVEERQETEFFHIFNVIAIVVAVYLLAFDITGNHGHVLSLLFAVGLIFLLALPLAVPLYAFLLQPKADVDIEQPSREPLLAPQKTSTEKLEKPEVVSAIVKVEDVERKRKPLIGEEHTVIEMMQTFDFWILFGSFLCGVGTGMCVMNNMGQMGLALGFSDVSIFVSLMSIWGFFGRIISGLLSEYYIWKCGTPRPFWNAASQVLMALGYIIMALALPGSLYIGSILVGICYGVRLTITVPVASELFGVKYYGLLYNILILNLPLGSFLFSGLLAGYLYDAQATSSADGGNICVGAHCYFLVFMIMALTCILGFGLDILLAVRTKNVYSKSNDEKLAIITKTEDSTSIKCKEASFKRF</sequence>
<proteinExistence type="predicted"/>
<keyword evidence="2" id="KW-1185">Reference proteome</keyword>